<keyword evidence="11" id="KW-1185">Reference proteome</keyword>
<feature type="transmembrane region" description="Helical" evidence="8">
    <location>
        <begin position="603"/>
        <end position="635"/>
    </location>
</feature>
<dbReference type="Proteomes" id="UP000305888">
    <property type="component" value="Chromosome"/>
</dbReference>
<dbReference type="AlphaFoldDB" id="A0A5B8FX22"/>
<evidence type="ECO:0000256" key="1">
    <source>
        <dbReference type="ARBA" id="ARBA00004141"/>
    </source>
</evidence>
<evidence type="ECO:0000313" key="11">
    <source>
        <dbReference type="Proteomes" id="UP000305888"/>
    </source>
</evidence>
<feature type="compositionally biased region" description="Low complexity" evidence="7">
    <location>
        <begin position="21"/>
        <end position="30"/>
    </location>
</feature>
<dbReference type="KEGG" id="ppru:FDP22_10285"/>
<dbReference type="PANTHER" id="PTHR43652">
    <property type="entry name" value="BASIC AMINO ACID ANTIPORTER YFCC-RELATED"/>
    <property type="match status" value="1"/>
</dbReference>
<dbReference type="GO" id="GO:0006813">
    <property type="term" value="P:potassium ion transport"/>
    <property type="evidence" value="ECO:0007669"/>
    <property type="project" value="InterPro"/>
</dbReference>
<reference evidence="10 11" key="1">
    <citation type="submission" date="2019-06" db="EMBL/GenBank/DDBJ databases">
        <title>Genome sequence of Rhodobacteraceae bacterium D4M1.</title>
        <authorList>
            <person name="Cao J."/>
        </authorList>
    </citation>
    <scope>NUCLEOTIDE SEQUENCE [LARGE SCALE GENOMIC DNA]</scope>
    <source>
        <strain evidence="10 11">D4M1</strain>
    </source>
</reference>
<dbReference type="InterPro" id="IPR051679">
    <property type="entry name" value="DASS-Related_Transporters"/>
</dbReference>
<accession>A0A5B8FX22</accession>
<dbReference type="InterPro" id="IPR036721">
    <property type="entry name" value="RCK_C_sf"/>
</dbReference>
<feature type="transmembrane region" description="Helical" evidence="8">
    <location>
        <begin position="522"/>
        <end position="551"/>
    </location>
</feature>
<evidence type="ECO:0000313" key="10">
    <source>
        <dbReference type="EMBL" id="QDL92124.1"/>
    </source>
</evidence>
<organism evidence="10 11">
    <name type="scientific">Paroceanicella profunda</name>
    <dbReference type="NCBI Taxonomy" id="2579971"/>
    <lineage>
        <taxon>Bacteria</taxon>
        <taxon>Pseudomonadati</taxon>
        <taxon>Pseudomonadota</taxon>
        <taxon>Alphaproteobacteria</taxon>
        <taxon>Rhodobacterales</taxon>
        <taxon>Paracoccaceae</taxon>
        <taxon>Paroceanicella</taxon>
    </lineage>
</organism>
<feature type="transmembrane region" description="Helical" evidence="8">
    <location>
        <begin position="299"/>
        <end position="321"/>
    </location>
</feature>
<dbReference type="PANTHER" id="PTHR43652:SF2">
    <property type="entry name" value="BASIC AMINO ACID ANTIPORTER YFCC-RELATED"/>
    <property type="match status" value="1"/>
</dbReference>
<sequence length="707" mass="73308">MTTCRACSPSARWARAACSRSPACRRSSSRPPAPRKRCATSLPCAPRCARPDPGRPGRCSPSGPPHRRPPPAHPGCGGRARPVRLLPAPPGRLAGRLAQIPVSPAVRMGHARASGRRDRAPQSTGKPVTFEQIGLLLLLIALLAVFALDRWRIEIVALCGLAVAVAAGFVAPGEVFSGFSNPAVVTVIEILLIVRALARTRLLDSAARWIDARMPGDTGLLAALCGLGAGLSVFMNNIGAFALMLPVALEVAQARGRDPRLLLMPLSFATLLGGLCSAIGTPANLVVSAALASERGRGFGFFDFAPVGLCVALAGLAVILWRRPRVPDTEQGGGTEATPRQVVSELRFAPTEAGPATVAQAGAALSGQVHAVLRADRRLFPLRGDTPLLAGDLLLADAALERLEQGLAAGWLRLPGPGAPAGAPGPDGWAEAVVMPQSLLVGARIATLESFAERDIAIEALAVETPRIEGRLADIRLGIGDVLFLRGRPGAIRDALEEAGALQVSPLPRAQPRSHARLPVPVFAAGIVVSALGLLPVPVALGAVVLVLCLARALDLRAALAEINWPILILLAAMIPLGEAVAANGAARELAGMIGTALPGAGALPLTAALLGLAILVTPFVNNSATAVVFAPIALELSRIAHVPPEPLLIAVSLGASLDFVTPFGHHNNTLAFGIAHYRFADFARAGWPVTLVGFVVALAAIRIFWI</sequence>
<feature type="transmembrane region" description="Helical" evidence="8">
    <location>
        <begin position="686"/>
        <end position="706"/>
    </location>
</feature>
<gene>
    <name evidence="10" type="ORF">FDP22_10285</name>
</gene>
<feature type="region of interest" description="Disordered" evidence="7">
    <location>
        <begin position="21"/>
        <end position="81"/>
    </location>
</feature>
<comment type="subcellular location">
    <subcellularLocation>
        <location evidence="1">Membrane</location>
        <topology evidence="1">Multi-pass membrane protein</topology>
    </subcellularLocation>
</comment>
<dbReference type="Pfam" id="PF03600">
    <property type="entry name" value="CitMHS"/>
    <property type="match status" value="1"/>
</dbReference>
<evidence type="ECO:0000256" key="6">
    <source>
        <dbReference type="ARBA" id="ARBA00023136"/>
    </source>
</evidence>
<dbReference type="InterPro" id="IPR004680">
    <property type="entry name" value="Cit_transptr-like_dom"/>
</dbReference>
<feature type="transmembrane region" description="Helical" evidence="8">
    <location>
        <begin position="261"/>
        <end position="287"/>
    </location>
</feature>
<dbReference type="GO" id="GO:0055085">
    <property type="term" value="P:transmembrane transport"/>
    <property type="evidence" value="ECO:0007669"/>
    <property type="project" value="InterPro"/>
</dbReference>
<protein>
    <submittedName>
        <fullName evidence="10">SLC13/DASS family transporter</fullName>
    </submittedName>
</protein>
<evidence type="ECO:0000256" key="5">
    <source>
        <dbReference type="ARBA" id="ARBA00022989"/>
    </source>
</evidence>
<evidence type="ECO:0000256" key="7">
    <source>
        <dbReference type="SAM" id="MobiDB-lite"/>
    </source>
</evidence>
<evidence type="ECO:0000256" key="8">
    <source>
        <dbReference type="SAM" id="Phobius"/>
    </source>
</evidence>
<feature type="transmembrane region" description="Helical" evidence="8">
    <location>
        <begin position="129"/>
        <end position="148"/>
    </location>
</feature>
<evidence type="ECO:0000256" key="3">
    <source>
        <dbReference type="ARBA" id="ARBA00022692"/>
    </source>
</evidence>
<feature type="domain" description="Citrate transporter-like" evidence="9">
    <location>
        <begin position="144"/>
        <end position="634"/>
    </location>
</feature>
<keyword evidence="5 8" id="KW-1133">Transmembrane helix</keyword>
<evidence type="ECO:0000256" key="2">
    <source>
        <dbReference type="ARBA" id="ARBA00022448"/>
    </source>
</evidence>
<evidence type="ECO:0000259" key="9">
    <source>
        <dbReference type="Pfam" id="PF03600"/>
    </source>
</evidence>
<keyword evidence="3 8" id="KW-0812">Transmembrane</keyword>
<feature type="transmembrane region" description="Helical" evidence="8">
    <location>
        <begin position="155"/>
        <end position="173"/>
    </location>
</feature>
<dbReference type="OrthoDB" id="9809303at2"/>
<keyword evidence="6 8" id="KW-0472">Membrane</keyword>
<keyword evidence="4" id="KW-0677">Repeat</keyword>
<name>A0A5B8FX22_9RHOB</name>
<dbReference type="GO" id="GO:0005886">
    <property type="term" value="C:plasma membrane"/>
    <property type="evidence" value="ECO:0007669"/>
    <property type="project" value="TreeGrafter"/>
</dbReference>
<dbReference type="EMBL" id="CP040818">
    <property type="protein sequence ID" value="QDL92124.1"/>
    <property type="molecule type" value="Genomic_DNA"/>
</dbReference>
<keyword evidence="2" id="KW-0813">Transport</keyword>
<evidence type="ECO:0000256" key="4">
    <source>
        <dbReference type="ARBA" id="ARBA00022737"/>
    </source>
</evidence>
<dbReference type="SUPFAM" id="SSF116726">
    <property type="entry name" value="TrkA C-terminal domain-like"/>
    <property type="match status" value="1"/>
</dbReference>
<proteinExistence type="predicted"/>
<feature type="transmembrane region" description="Helical" evidence="8">
    <location>
        <begin position="563"/>
        <end position="583"/>
    </location>
</feature>
<feature type="transmembrane region" description="Helical" evidence="8">
    <location>
        <begin position="219"/>
        <end position="249"/>
    </location>
</feature>